<accession>I8IW28</accession>
<keyword evidence="3" id="KW-0902">Two-component regulatory system</keyword>
<dbReference type="GO" id="GO:0005829">
    <property type="term" value="C:cytosol"/>
    <property type="evidence" value="ECO:0007669"/>
    <property type="project" value="TreeGrafter"/>
</dbReference>
<organism evidence="11 12">
    <name type="scientific">Fictibacillus macauensis ZFHKF-1</name>
    <dbReference type="NCBI Taxonomy" id="1196324"/>
    <lineage>
        <taxon>Bacteria</taxon>
        <taxon>Bacillati</taxon>
        <taxon>Bacillota</taxon>
        <taxon>Bacilli</taxon>
        <taxon>Bacillales</taxon>
        <taxon>Fictibacillaceae</taxon>
        <taxon>Fictibacillus</taxon>
    </lineage>
</organism>
<dbReference type="EMBL" id="AKKV01000053">
    <property type="protein sequence ID" value="EIT83691.1"/>
    <property type="molecule type" value="Genomic_DNA"/>
</dbReference>
<keyword evidence="2 7" id="KW-0597">Phosphoprotein</keyword>
<dbReference type="GO" id="GO:0032993">
    <property type="term" value="C:protein-DNA complex"/>
    <property type="evidence" value="ECO:0007669"/>
    <property type="project" value="TreeGrafter"/>
</dbReference>
<evidence type="ECO:0000313" key="12">
    <source>
        <dbReference type="Proteomes" id="UP000004080"/>
    </source>
</evidence>
<dbReference type="PROSITE" id="PS51755">
    <property type="entry name" value="OMPR_PHOB"/>
    <property type="match status" value="1"/>
</dbReference>
<dbReference type="InterPro" id="IPR036388">
    <property type="entry name" value="WH-like_DNA-bd_sf"/>
</dbReference>
<keyword evidence="6" id="KW-0804">Transcription</keyword>
<dbReference type="PATRIC" id="fig|1196324.3.peg.3914"/>
<dbReference type="Pfam" id="PF00072">
    <property type="entry name" value="Response_reg"/>
    <property type="match status" value="1"/>
</dbReference>
<keyword evidence="5 8" id="KW-0238">DNA-binding</keyword>
<dbReference type="PANTHER" id="PTHR48111">
    <property type="entry name" value="REGULATOR OF RPOS"/>
    <property type="match status" value="1"/>
</dbReference>
<evidence type="ECO:0000256" key="5">
    <source>
        <dbReference type="ARBA" id="ARBA00023125"/>
    </source>
</evidence>
<dbReference type="GO" id="GO:0006355">
    <property type="term" value="P:regulation of DNA-templated transcription"/>
    <property type="evidence" value="ECO:0007669"/>
    <property type="project" value="InterPro"/>
</dbReference>
<sequence length="232" mass="26577">MFSVLIADDEQPIVDVCKLYLEREGCKVFVANNGADAEQIVLTEAIDFMVLDIMMPQKDGYQLVESLNQQGYDIPFLYLTALNQEKDTLYGLTLGADDYMTKPFSPRELVLRIKNILKRSNTQSASPQAVLEEGSLYLNNEDRMAKVNGKSLDLRNKEFDLLWFLVKEKHRVISKSELLEKVWGYDYYEDANTVNVHIHHLREKLMAAADDEQIVIKTIWGLGYQFKGDGEA</sequence>
<dbReference type="Pfam" id="PF00486">
    <property type="entry name" value="Trans_reg_C"/>
    <property type="match status" value="1"/>
</dbReference>
<evidence type="ECO:0000256" key="8">
    <source>
        <dbReference type="PROSITE-ProRule" id="PRU01091"/>
    </source>
</evidence>
<dbReference type="Gene3D" id="3.40.50.2300">
    <property type="match status" value="1"/>
</dbReference>
<dbReference type="InterPro" id="IPR001867">
    <property type="entry name" value="OmpR/PhoB-type_DNA-bd"/>
</dbReference>
<dbReference type="PROSITE" id="PS50110">
    <property type="entry name" value="RESPONSE_REGULATORY"/>
    <property type="match status" value="1"/>
</dbReference>
<evidence type="ECO:0000259" key="9">
    <source>
        <dbReference type="PROSITE" id="PS50110"/>
    </source>
</evidence>
<dbReference type="Proteomes" id="UP000004080">
    <property type="component" value="Unassembled WGS sequence"/>
</dbReference>
<dbReference type="GO" id="GO:0000156">
    <property type="term" value="F:phosphorelay response regulator activity"/>
    <property type="evidence" value="ECO:0007669"/>
    <property type="project" value="TreeGrafter"/>
</dbReference>
<feature type="DNA-binding region" description="OmpR/PhoB-type" evidence="8">
    <location>
        <begin position="128"/>
        <end position="228"/>
    </location>
</feature>
<feature type="modified residue" description="4-aspartylphosphate" evidence="7">
    <location>
        <position position="52"/>
    </location>
</feature>
<dbReference type="SMART" id="SM00448">
    <property type="entry name" value="REC"/>
    <property type="match status" value="1"/>
</dbReference>
<dbReference type="InterPro" id="IPR039420">
    <property type="entry name" value="WalR-like"/>
</dbReference>
<dbReference type="CDD" id="cd00383">
    <property type="entry name" value="trans_reg_C"/>
    <property type="match status" value="1"/>
</dbReference>
<comment type="subcellular location">
    <subcellularLocation>
        <location evidence="1">Cytoplasm</location>
    </subcellularLocation>
</comment>
<dbReference type="eggNOG" id="COG0745">
    <property type="taxonomic scope" value="Bacteria"/>
</dbReference>
<dbReference type="CDD" id="cd17574">
    <property type="entry name" value="REC_OmpR"/>
    <property type="match status" value="1"/>
</dbReference>
<gene>
    <name evidence="11" type="ORF">A374_19265</name>
</gene>
<dbReference type="STRING" id="1196324.A374_19265"/>
<dbReference type="Gene3D" id="6.10.250.690">
    <property type="match status" value="1"/>
</dbReference>
<proteinExistence type="predicted"/>
<feature type="domain" description="OmpR/PhoB-type" evidence="10">
    <location>
        <begin position="128"/>
        <end position="228"/>
    </location>
</feature>
<feature type="domain" description="Response regulatory" evidence="9">
    <location>
        <begin position="3"/>
        <end position="117"/>
    </location>
</feature>
<evidence type="ECO:0000256" key="6">
    <source>
        <dbReference type="ARBA" id="ARBA00023163"/>
    </source>
</evidence>
<protein>
    <submittedName>
        <fullName evidence="11">Response regulator protein</fullName>
    </submittedName>
</protein>
<dbReference type="Gene3D" id="1.10.10.10">
    <property type="entry name" value="Winged helix-like DNA-binding domain superfamily/Winged helix DNA-binding domain"/>
    <property type="match status" value="1"/>
</dbReference>
<evidence type="ECO:0000256" key="2">
    <source>
        <dbReference type="ARBA" id="ARBA00022553"/>
    </source>
</evidence>
<keyword evidence="4" id="KW-0805">Transcription regulation</keyword>
<dbReference type="GO" id="GO:0000976">
    <property type="term" value="F:transcription cis-regulatory region binding"/>
    <property type="evidence" value="ECO:0007669"/>
    <property type="project" value="TreeGrafter"/>
</dbReference>
<dbReference type="AlphaFoldDB" id="I8IW28"/>
<dbReference type="InterPro" id="IPR011006">
    <property type="entry name" value="CheY-like_superfamily"/>
</dbReference>
<dbReference type="PANTHER" id="PTHR48111:SF2">
    <property type="entry name" value="RESPONSE REGULATOR SAER"/>
    <property type="match status" value="1"/>
</dbReference>
<evidence type="ECO:0000256" key="7">
    <source>
        <dbReference type="PROSITE-ProRule" id="PRU00169"/>
    </source>
</evidence>
<comment type="caution">
    <text evidence="11">The sequence shown here is derived from an EMBL/GenBank/DDBJ whole genome shotgun (WGS) entry which is preliminary data.</text>
</comment>
<keyword evidence="12" id="KW-1185">Reference proteome</keyword>
<dbReference type="FunFam" id="1.10.10.10:FF:000018">
    <property type="entry name" value="DNA-binding response regulator ResD"/>
    <property type="match status" value="1"/>
</dbReference>
<dbReference type="SMART" id="SM00862">
    <property type="entry name" value="Trans_reg_C"/>
    <property type="match status" value="1"/>
</dbReference>
<evidence type="ECO:0000256" key="1">
    <source>
        <dbReference type="ARBA" id="ARBA00004496"/>
    </source>
</evidence>
<evidence type="ECO:0000256" key="3">
    <source>
        <dbReference type="ARBA" id="ARBA00023012"/>
    </source>
</evidence>
<dbReference type="SUPFAM" id="SSF52172">
    <property type="entry name" value="CheY-like"/>
    <property type="match status" value="1"/>
</dbReference>
<dbReference type="OrthoDB" id="9790442at2"/>
<evidence type="ECO:0000313" key="11">
    <source>
        <dbReference type="EMBL" id="EIT83691.1"/>
    </source>
</evidence>
<evidence type="ECO:0000256" key="4">
    <source>
        <dbReference type="ARBA" id="ARBA00023015"/>
    </source>
</evidence>
<evidence type="ECO:0000259" key="10">
    <source>
        <dbReference type="PROSITE" id="PS51755"/>
    </source>
</evidence>
<name>I8IW28_9BACL</name>
<dbReference type="InterPro" id="IPR001789">
    <property type="entry name" value="Sig_transdc_resp-reg_receiver"/>
</dbReference>
<dbReference type="RefSeq" id="WP_007203917.1">
    <property type="nucleotide sequence ID" value="NZ_AKKV01000053.1"/>
</dbReference>
<reference evidence="11 12" key="1">
    <citation type="journal article" date="2012" name="J. Bacteriol.">
        <title>Genome of Bacillus macauensis ZFHKF-1, a Long-Chain-Forming Bacterium.</title>
        <authorList>
            <person name="Cai L."/>
            <person name="Zhang T."/>
        </authorList>
    </citation>
    <scope>NUCLEOTIDE SEQUENCE [LARGE SCALE GENOMIC DNA]</scope>
    <source>
        <strain evidence="11 12">ZFHKF-1</strain>
    </source>
</reference>